<dbReference type="SUPFAM" id="SSF56672">
    <property type="entry name" value="DNA/RNA polymerases"/>
    <property type="match status" value="1"/>
</dbReference>
<dbReference type="Gene3D" id="4.10.60.10">
    <property type="entry name" value="Zinc finger, CCHC-type"/>
    <property type="match status" value="1"/>
</dbReference>
<evidence type="ECO:0000313" key="1">
    <source>
        <dbReference type="EnsemblMetazoa" id="XP_050507436.1"/>
    </source>
</evidence>
<evidence type="ECO:0008006" key="3">
    <source>
        <dbReference type="Google" id="ProtNLM"/>
    </source>
</evidence>
<dbReference type="Gene3D" id="2.40.70.10">
    <property type="entry name" value="Acid Proteases"/>
    <property type="match status" value="1"/>
</dbReference>
<dbReference type="InterPro" id="IPR050951">
    <property type="entry name" value="Retrovirus_Pol_polyprotein"/>
</dbReference>
<keyword evidence="2" id="KW-1185">Reference proteome</keyword>
<dbReference type="InterPro" id="IPR043502">
    <property type="entry name" value="DNA/RNA_pol_sf"/>
</dbReference>
<dbReference type="SUPFAM" id="SSF50630">
    <property type="entry name" value="Acid proteases"/>
    <property type="match status" value="1"/>
</dbReference>
<reference evidence="1" key="1">
    <citation type="submission" date="2025-05" db="UniProtKB">
        <authorList>
            <consortium name="EnsemblMetazoa"/>
        </authorList>
    </citation>
    <scope>IDENTIFICATION</scope>
</reference>
<sequence length="571" mass="64978">MEGAVFPSTQVSVLRGAIGSLQEYRIGTDWNIYQERLEQYFLANYVENDRMVPVLLTIIGDKAYEILKGLCDPVLPKNKTFDELCILLQKQFTKKVSVFKERIEFYSLRQAEKESVADFYVRIKNKAIDCKFGTTLNNVLKDKFVCGVRKGPVLDRLCEEDHTTTLEHLYELALRKEAAAVEANTLVPVNKISSTSVNQGRNREAREGGSGGLYGESKCNACGGIKHDFRNCKYRKYSCKICRKVGHLAKMCNKNKGKSTHYVEPVESENSDSENVQDFDFVNMYHTSFDNVNNGFIKPQKANMLINDCTILMELDSGAGISVLPENIYIRYFKTSALLPTKVRLRSFDGSIITPLGEIFVTIQYNNVRVDNCRLIIIKNGTTALIGRDLMKTFNFEIKLPGVPNININKIDQDAEIARLVKKYSSLFSNELGHYRFEKVDLKMEPNAKPIFCKPRPLPFAFKRDVNAELDELESKGVITLIENAEWGTPLVPIVKETGKIRVCAHYKITVNKFLIDVKHPLPRVEELFAALQGGHLFTKLDFKNAYNQLELTEETKKLLSWSTHRGIYQV</sequence>
<dbReference type="RefSeq" id="XP_050507436.1">
    <property type="nucleotide sequence ID" value="XM_050651479.1"/>
</dbReference>
<dbReference type="PANTHER" id="PTHR37984:SF13">
    <property type="entry name" value="RIBONUCLEASE H"/>
    <property type="match status" value="1"/>
</dbReference>
<dbReference type="Proteomes" id="UP001652700">
    <property type="component" value="Unplaced"/>
</dbReference>
<proteinExistence type="predicted"/>
<organism evidence="1 2">
    <name type="scientific">Diabrotica virgifera virgifera</name>
    <name type="common">western corn rootworm</name>
    <dbReference type="NCBI Taxonomy" id="50390"/>
    <lineage>
        <taxon>Eukaryota</taxon>
        <taxon>Metazoa</taxon>
        <taxon>Ecdysozoa</taxon>
        <taxon>Arthropoda</taxon>
        <taxon>Hexapoda</taxon>
        <taxon>Insecta</taxon>
        <taxon>Pterygota</taxon>
        <taxon>Neoptera</taxon>
        <taxon>Endopterygota</taxon>
        <taxon>Coleoptera</taxon>
        <taxon>Polyphaga</taxon>
        <taxon>Cucujiformia</taxon>
        <taxon>Chrysomeloidea</taxon>
        <taxon>Chrysomelidae</taxon>
        <taxon>Galerucinae</taxon>
        <taxon>Diabroticina</taxon>
        <taxon>Diabroticites</taxon>
        <taxon>Diabrotica</taxon>
    </lineage>
</organism>
<name>A0ABM5KB66_DIAVI</name>
<dbReference type="GeneID" id="126885050"/>
<dbReference type="PANTHER" id="PTHR37984">
    <property type="entry name" value="PROTEIN CBG26694"/>
    <property type="match status" value="1"/>
</dbReference>
<dbReference type="EnsemblMetazoa" id="XM_050651479.1">
    <property type="protein sequence ID" value="XP_050507436.1"/>
    <property type="gene ID" value="LOC126885050"/>
</dbReference>
<dbReference type="SUPFAM" id="SSF57756">
    <property type="entry name" value="Retrovirus zinc finger-like domains"/>
    <property type="match status" value="1"/>
</dbReference>
<dbReference type="InterPro" id="IPR021109">
    <property type="entry name" value="Peptidase_aspartic_dom_sf"/>
</dbReference>
<protein>
    <recommendedName>
        <fullName evidence="3">Reverse transcriptase domain-containing protein</fullName>
    </recommendedName>
</protein>
<accession>A0ABM5KB66</accession>
<evidence type="ECO:0000313" key="2">
    <source>
        <dbReference type="Proteomes" id="UP001652700"/>
    </source>
</evidence>
<dbReference type="Gene3D" id="3.10.10.10">
    <property type="entry name" value="HIV Type 1 Reverse Transcriptase, subunit A, domain 1"/>
    <property type="match status" value="1"/>
</dbReference>
<dbReference type="InterPro" id="IPR036875">
    <property type="entry name" value="Znf_CCHC_sf"/>
</dbReference>